<evidence type="ECO:0000313" key="3">
    <source>
        <dbReference type="EMBL" id="TPW76466.1"/>
    </source>
</evidence>
<evidence type="ECO:0000313" key="4">
    <source>
        <dbReference type="Proteomes" id="UP000316252"/>
    </source>
</evidence>
<name>A0A506Y1R3_9MICO</name>
<comment type="caution">
    <text evidence="3">The sequence shown here is derived from an EMBL/GenBank/DDBJ whole genome shotgun (WGS) entry which is preliminary data.</text>
</comment>
<gene>
    <name evidence="3" type="ORF">FJ657_11935</name>
</gene>
<feature type="transmembrane region" description="Helical" evidence="2">
    <location>
        <begin position="118"/>
        <end position="138"/>
    </location>
</feature>
<accession>A0A506Y1R3</accession>
<protein>
    <submittedName>
        <fullName evidence="3">DUF817 domain-containing protein</fullName>
    </submittedName>
</protein>
<sequence>MTRFGERGDGARPGARFTSVEQWLDDRARALLVRGRAAPDSRTGRLRAAVLEFLVFGAKQAWACLFGALMLAVIVLARVAYPEGVALARSDALTIAAVGIQVLMLIARLETLRELRVIVLFHLVGTGMELFKTGVGSWEYDLDGVLHIGAVPLYTGFMYAAVGSYMVRVVRLFDLRFTAYPPRWLAGVIAALIYVNFFTQHWMIDLRWVLLAAVVVVFLRTTMHVRVWRRRFRMPVLLAFALVALFIWFAENIGTRAGAWTYPDQQDGWHLVSPVKIVSWFLLMMISVALVTWVYPPQPPDPTPVDAPEAPADEPDGSAADRIPSPSTRGRGDPADPGAAERGPTPPRS</sequence>
<dbReference type="RefSeq" id="WP_141163821.1">
    <property type="nucleotide sequence ID" value="NZ_VHQG01000002.1"/>
</dbReference>
<feature type="transmembrane region" description="Helical" evidence="2">
    <location>
        <begin position="184"/>
        <end position="202"/>
    </location>
</feature>
<dbReference type="EMBL" id="VHQG01000002">
    <property type="protein sequence ID" value="TPW76466.1"/>
    <property type="molecule type" value="Genomic_DNA"/>
</dbReference>
<evidence type="ECO:0000256" key="2">
    <source>
        <dbReference type="SAM" id="Phobius"/>
    </source>
</evidence>
<keyword evidence="2" id="KW-1133">Transmembrane helix</keyword>
<evidence type="ECO:0000256" key="1">
    <source>
        <dbReference type="SAM" id="MobiDB-lite"/>
    </source>
</evidence>
<organism evidence="3 4">
    <name type="scientific">Schumannella soli</name>
    <dbReference type="NCBI Taxonomy" id="2590779"/>
    <lineage>
        <taxon>Bacteria</taxon>
        <taxon>Bacillati</taxon>
        <taxon>Actinomycetota</taxon>
        <taxon>Actinomycetes</taxon>
        <taxon>Micrococcales</taxon>
        <taxon>Microbacteriaceae</taxon>
        <taxon>Schumannella</taxon>
    </lineage>
</organism>
<feature type="transmembrane region" description="Helical" evidence="2">
    <location>
        <begin position="87"/>
        <end position="106"/>
    </location>
</feature>
<feature type="region of interest" description="Disordered" evidence="1">
    <location>
        <begin position="301"/>
        <end position="349"/>
    </location>
</feature>
<keyword evidence="2" id="KW-0812">Transmembrane</keyword>
<keyword evidence="2" id="KW-0472">Membrane</keyword>
<keyword evidence="4" id="KW-1185">Reference proteome</keyword>
<feature type="transmembrane region" description="Helical" evidence="2">
    <location>
        <begin position="208"/>
        <end position="225"/>
    </location>
</feature>
<dbReference type="Proteomes" id="UP000316252">
    <property type="component" value="Unassembled WGS sequence"/>
</dbReference>
<dbReference type="InterPro" id="IPR008535">
    <property type="entry name" value="DUF817"/>
</dbReference>
<feature type="transmembrane region" description="Helical" evidence="2">
    <location>
        <begin position="232"/>
        <end position="250"/>
    </location>
</feature>
<feature type="transmembrane region" description="Helical" evidence="2">
    <location>
        <begin position="277"/>
        <end position="295"/>
    </location>
</feature>
<feature type="transmembrane region" description="Helical" evidence="2">
    <location>
        <begin position="144"/>
        <end position="163"/>
    </location>
</feature>
<dbReference type="Pfam" id="PF05675">
    <property type="entry name" value="DUF817"/>
    <property type="match status" value="1"/>
</dbReference>
<feature type="transmembrane region" description="Helical" evidence="2">
    <location>
        <begin position="61"/>
        <end position="81"/>
    </location>
</feature>
<reference evidence="3 4" key="1">
    <citation type="submission" date="2019-06" db="EMBL/GenBank/DDBJ databases">
        <authorList>
            <person name="Li F."/>
        </authorList>
    </citation>
    <scope>NUCLEOTIDE SEQUENCE [LARGE SCALE GENOMIC DNA]</scope>
    <source>
        <strain evidence="3 4">10F1D-1</strain>
    </source>
</reference>
<dbReference type="OrthoDB" id="1550598at2"/>
<dbReference type="AlphaFoldDB" id="A0A506Y1R3"/>
<proteinExistence type="predicted"/>